<evidence type="ECO:0000256" key="10">
    <source>
        <dbReference type="ARBA" id="ARBA00023049"/>
    </source>
</evidence>
<dbReference type="PANTHER" id="PTHR31120">
    <property type="entry name" value="METALLOPROTEASE TIKI"/>
    <property type="match status" value="1"/>
</dbReference>
<dbReference type="GO" id="GO:0030178">
    <property type="term" value="P:negative regulation of Wnt signaling pathway"/>
    <property type="evidence" value="ECO:0007669"/>
    <property type="project" value="InterPro"/>
</dbReference>
<dbReference type="InterPro" id="IPR002816">
    <property type="entry name" value="TraB/PrgY/GumN_fam"/>
</dbReference>
<organism evidence="14 15">
    <name type="scientific">Taibaiella soli</name>
    <dbReference type="NCBI Taxonomy" id="1649169"/>
    <lineage>
        <taxon>Bacteria</taxon>
        <taxon>Pseudomonadati</taxon>
        <taxon>Bacteroidota</taxon>
        <taxon>Chitinophagia</taxon>
        <taxon>Chitinophagales</taxon>
        <taxon>Chitinophagaceae</taxon>
        <taxon>Taibaiella</taxon>
    </lineage>
</organism>
<dbReference type="OrthoDB" id="9798714at2"/>
<accession>A0A2W2AEB3</accession>
<evidence type="ECO:0000256" key="13">
    <source>
        <dbReference type="SAM" id="SignalP"/>
    </source>
</evidence>
<evidence type="ECO:0000256" key="2">
    <source>
        <dbReference type="ARBA" id="ARBA00001941"/>
    </source>
</evidence>
<evidence type="ECO:0000256" key="1">
    <source>
        <dbReference type="ARBA" id="ARBA00001936"/>
    </source>
</evidence>
<dbReference type="RefSeq" id="WP_110998357.1">
    <property type="nucleotide sequence ID" value="NZ_QKTW01000011.1"/>
</dbReference>
<evidence type="ECO:0000256" key="7">
    <source>
        <dbReference type="ARBA" id="ARBA00022729"/>
    </source>
</evidence>
<comment type="cofactor">
    <cofactor evidence="2">
        <name>Co(2+)</name>
        <dbReference type="ChEBI" id="CHEBI:48828"/>
    </cofactor>
</comment>
<name>A0A2W2AEB3_9BACT</name>
<dbReference type="GO" id="GO:0006508">
    <property type="term" value="P:proteolysis"/>
    <property type="evidence" value="ECO:0007669"/>
    <property type="project" value="UniProtKB-KW"/>
</dbReference>
<evidence type="ECO:0000256" key="8">
    <source>
        <dbReference type="ARBA" id="ARBA00022801"/>
    </source>
</evidence>
<gene>
    <name evidence="14" type="ORF">DN068_07870</name>
</gene>
<dbReference type="Pfam" id="PF01963">
    <property type="entry name" value="TraB_PrgY_gumN"/>
    <property type="match status" value="1"/>
</dbReference>
<evidence type="ECO:0000256" key="12">
    <source>
        <dbReference type="ARBA" id="ARBA00023180"/>
    </source>
</evidence>
<dbReference type="CDD" id="cd14789">
    <property type="entry name" value="Tiki"/>
    <property type="match status" value="1"/>
</dbReference>
<keyword evidence="11" id="KW-0472">Membrane</keyword>
<dbReference type="GO" id="GO:0004222">
    <property type="term" value="F:metalloendopeptidase activity"/>
    <property type="evidence" value="ECO:0007669"/>
    <property type="project" value="TreeGrafter"/>
</dbReference>
<keyword evidence="8" id="KW-0378">Hydrolase</keyword>
<keyword evidence="6" id="KW-0479">Metal-binding</keyword>
<dbReference type="AlphaFoldDB" id="A0A2W2AEB3"/>
<evidence type="ECO:0000256" key="11">
    <source>
        <dbReference type="ARBA" id="ARBA00023136"/>
    </source>
</evidence>
<keyword evidence="7 13" id="KW-0732">Signal</keyword>
<proteinExistence type="predicted"/>
<evidence type="ECO:0000256" key="9">
    <source>
        <dbReference type="ARBA" id="ARBA00022989"/>
    </source>
</evidence>
<dbReference type="EMBL" id="QKTW01000011">
    <property type="protein sequence ID" value="PZF73631.1"/>
    <property type="molecule type" value="Genomic_DNA"/>
</dbReference>
<feature type="chain" id="PRO_5016138237" evidence="13">
    <location>
        <begin position="20"/>
        <end position="289"/>
    </location>
</feature>
<dbReference type="Proteomes" id="UP000248745">
    <property type="component" value="Unassembled WGS sequence"/>
</dbReference>
<keyword evidence="12" id="KW-0325">Glycoprotein</keyword>
<evidence type="ECO:0000256" key="6">
    <source>
        <dbReference type="ARBA" id="ARBA00022723"/>
    </source>
</evidence>
<reference evidence="14 15" key="1">
    <citation type="submission" date="2018-06" db="EMBL/GenBank/DDBJ databases">
        <title>Mucibacter soli gen. nov., sp. nov., a new member of the family Chitinophagaceae producing mucin.</title>
        <authorList>
            <person name="Kim M.-K."/>
            <person name="Park S."/>
            <person name="Kim T.-S."/>
            <person name="Joung Y."/>
            <person name="Han J.-H."/>
            <person name="Kim S.B."/>
        </authorList>
    </citation>
    <scope>NUCLEOTIDE SEQUENCE [LARGE SCALE GENOMIC DNA]</scope>
    <source>
        <strain evidence="14 15">R1-15</strain>
    </source>
</reference>
<dbReference type="GO" id="GO:0046872">
    <property type="term" value="F:metal ion binding"/>
    <property type="evidence" value="ECO:0007669"/>
    <property type="project" value="UniProtKB-KW"/>
</dbReference>
<keyword evidence="5" id="KW-0812">Transmembrane</keyword>
<evidence type="ECO:0000256" key="4">
    <source>
        <dbReference type="ARBA" id="ARBA00022670"/>
    </source>
</evidence>
<evidence type="ECO:0000313" key="15">
    <source>
        <dbReference type="Proteomes" id="UP000248745"/>
    </source>
</evidence>
<dbReference type="PANTHER" id="PTHR31120:SF6">
    <property type="entry name" value="METALLOPROTEASE TIKI HOMOLOG"/>
    <property type="match status" value="1"/>
</dbReference>
<comment type="caution">
    <text evidence="14">The sequence shown here is derived from an EMBL/GenBank/DDBJ whole genome shotgun (WGS) entry which is preliminary data.</text>
</comment>
<evidence type="ECO:0000313" key="14">
    <source>
        <dbReference type="EMBL" id="PZF73631.1"/>
    </source>
</evidence>
<evidence type="ECO:0000256" key="3">
    <source>
        <dbReference type="ARBA" id="ARBA00004479"/>
    </source>
</evidence>
<dbReference type="InterPro" id="IPR040230">
    <property type="entry name" value="TIKI1/2-like"/>
</dbReference>
<protein>
    <submittedName>
        <fullName evidence="14">TraB/GumN family protein</fullName>
    </submittedName>
</protein>
<evidence type="ECO:0000256" key="5">
    <source>
        <dbReference type="ARBA" id="ARBA00022692"/>
    </source>
</evidence>
<sequence>MKPFLVACFILFASFFCRAQKTATVNGHSLLWRIEGKGLSKPSYLFGTIHIICSDDYLWTDKMKQCLHAADKVCLEMDMDDPALLTEIATGMVDKDGKQLKDYFTPEEYKKISDYMRDSIGTDIRFIQQMKPAILLSLFASKSLDCPSQVSYESNIMEDAKKDNKEIIGLEAAKEQLDLLNDIPADSIVKEVLASIDQPADTRQEYAALVAAYKAQDLPKLYDLIQNSRDVGEDTGEFLDARNKKWISRISEKVKNNSVFFAVGAGHLWGKNGVIQLLKDAGYKVTPVY</sequence>
<dbReference type="GO" id="GO:0016020">
    <property type="term" value="C:membrane"/>
    <property type="evidence" value="ECO:0007669"/>
    <property type="project" value="UniProtKB-SubCell"/>
</dbReference>
<keyword evidence="9" id="KW-1133">Transmembrane helix</keyword>
<keyword evidence="4" id="KW-0645">Protease</keyword>
<comment type="subcellular location">
    <subcellularLocation>
        <location evidence="3">Membrane</location>
        <topology evidence="3">Single-pass type I membrane protein</topology>
    </subcellularLocation>
</comment>
<comment type="cofactor">
    <cofactor evidence="1">
        <name>Mn(2+)</name>
        <dbReference type="ChEBI" id="CHEBI:29035"/>
    </cofactor>
</comment>
<feature type="signal peptide" evidence="13">
    <location>
        <begin position="1"/>
        <end position="19"/>
    </location>
</feature>
<keyword evidence="10" id="KW-0482">Metalloprotease</keyword>
<keyword evidence="15" id="KW-1185">Reference proteome</keyword>